<proteinExistence type="predicted"/>
<dbReference type="Proteomes" id="UP000030765">
    <property type="component" value="Unassembled WGS sequence"/>
</dbReference>
<sequence>MPSYAGCTSREAAVFPRDCPAAKIDQRREVSMTQAGKIVHMPQLPVHTNTHTYTHSRRGDLGKMGNQSPCWAVTMVLVPTGTELKTGTRTRRSINCSSLEGATKGSGGWKRGSDEVAK</sequence>
<name>A0A084WE39_ANOSI</name>
<accession>A0A084WE39</accession>
<evidence type="ECO:0000256" key="1">
    <source>
        <dbReference type="SAM" id="MobiDB-lite"/>
    </source>
</evidence>
<evidence type="ECO:0000313" key="4">
    <source>
        <dbReference type="Proteomes" id="UP000030765"/>
    </source>
</evidence>
<evidence type="ECO:0000313" key="2">
    <source>
        <dbReference type="EMBL" id="KFB48483.1"/>
    </source>
</evidence>
<dbReference type="EnsemblMetazoa" id="ASIC016469-RA">
    <property type="protein sequence ID" value="ASIC016469-PA"/>
    <property type="gene ID" value="ASIC016469"/>
</dbReference>
<reference evidence="2 4" key="1">
    <citation type="journal article" date="2014" name="BMC Genomics">
        <title>Genome sequence of Anopheles sinensis provides insight into genetics basis of mosquito competence for malaria parasites.</title>
        <authorList>
            <person name="Zhou D."/>
            <person name="Zhang D."/>
            <person name="Ding G."/>
            <person name="Shi L."/>
            <person name="Hou Q."/>
            <person name="Ye Y."/>
            <person name="Xu Y."/>
            <person name="Zhou H."/>
            <person name="Xiong C."/>
            <person name="Li S."/>
            <person name="Yu J."/>
            <person name="Hong S."/>
            <person name="Yu X."/>
            <person name="Zou P."/>
            <person name="Chen C."/>
            <person name="Chang X."/>
            <person name="Wang W."/>
            <person name="Lv Y."/>
            <person name="Sun Y."/>
            <person name="Ma L."/>
            <person name="Shen B."/>
            <person name="Zhu C."/>
        </authorList>
    </citation>
    <scope>NUCLEOTIDE SEQUENCE [LARGE SCALE GENOMIC DNA]</scope>
</reference>
<organism evidence="2">
    <name type="scientific">Anopheles sinensis</name>
    <name type="common">Mosquito</name>
    <dbReference type="NCBI Taxonomy" id="74873"/>
    <lineage>
        <taxon>Eukaryota</taxon>
        <taxon>Metazoa</taxon>
        <taxon>Ecdysozoa</taxon>
        <taxon>Arthropoda</taxon>
        <taxon>Hexapoda</taxon>
        <taxon>Insecta</taxon>
        <taxon>Pterygota</taxon>
        <taxon>Neoptera</taxon>
        <taxon>Endopterygota</taxon>
        <taxon>Diptera</taxon>
        <taxon>Nematocera</taxon>
        <taxon>Culicoidea</taxon>
        <taxon>Culicidae</taxon>
        <taxon>Anophelinae</taxon>
        <taxon>Anopheles</taxon>
    </lineage>
</organism>
<dbReference type="VEuPathDB" id="VectorBase:ASIC016469"/>
<dbReference type="EMBL" id="ATLV01023126">
    <property type="status" value="NOT_ANNOTATED_CDS"/>
    <property type="molecule type" value="Genomic_DNA"/>
</dbReference>
<reference evidence="3" key="2">
    <citation type="submission" date="2020-05" db="UniProtKB">
        <authorList>
            <consortium name="EnsemblMetazoa"/>
        </authorList>
    </citation>
    <scope>IDENTIFICATION</scope>
</reference>
<protein>
    <submittedName>
        <fullName evidence="2 3">Uncharacterized protein</fullName>
    </submittedName>
</protein>
<dbReference type="AlphaFoldDB" id="A0A084WE39"/>
<gene>
    <name evidence="2" type="ORF">ZHAS_00016469</name>
</gene>
<feature type="region of interest" description="Disordered" evidence="1">
    <location>
        <begin position="95"/>
        <end position="118"/>
    </location>
</feature>
<evidence type="ECO:0000313" key="3">
    <source>
        <dbReference type="EnsemblMetazoa" id="ASIC016469-PA"/>
    </source>
</evidence>
<keyword evidence="4" id="KW-1185">Reference proteome</keyword>
<feature type="region of interest" description="Disordered" evidence="1">
    <location>
        <begin position="43"/>
        <end position="65"/>
    </location>
</feature>
<dbReference type="EMBL" id="KE525340">
    <property type="protein sequence ID" value="KFB48483.1"/>
    <property type="molecule type" value="Genomic_DNA"/>
</dbReference>